<dbReference type="Pfam" id="PF24437">
    <property type="entry name" value="INTS7_HB"/>
    <property type="match status" value="1"/>
</dbReference>
<reference evidence="8 9" key="1">
    <citation type="submission" date="2023-11" db="EMBL/GenBank/DDBJ databases">
        <title>Halocaridina rubra genome assembly.</title>
        <authorList>
            <person name="Smith C."/>
        </authorList>
    </citation>
    <scope>NUCLEOTIDE SEQUENCE [LARGE SCALE GENOMIC DNA]</scope>
    <source>
        <strain evidence="8">EP-1</strain>
        <tissue evidence="8">Whole</tissue>
    </source>
</reference>
<keyword evidence="9" id="KW-1185">Reference proteome</keyword>
<name>A0AAN9A550_HALRR</name>
<protein>
    <submittedName>
        <fullName evidence="8">Uncharacterized protein</fullName>
    </submittedName>
</protein>
<comment type="caution">
    <text evidence="8">The sequence shown here is derived from an EMBL/GenBank/DDBJ whole genome shotgun (WGS) entry which is preliminary data.</text>
</comment>
<dbReference type="InterPro" id="IPR033060">
    <property type="entry name" value="INTS7"/>
</dbReference>
<sequence>VDLLMSYLKSEARLGVRQAILGELGYLAEAAPHEWSVENVETLVEFARLSRHNTATTTTALSVLASLTSAQALPSIILTPESTIISLCRECVYDGNIGVACRAIQLFTNIALYMNEEQKVDIVCEEAHCAALSLLQSVICASQPDETNRNETNSVPNGLRTCLVCAVLLAKTSPSIMCDLASTLTESLADNMLSVCGCQLVCEALASLGGSHGEILNPHLPTILKFIQKFTLEAPLDSHKTKLLVTLVTLVMQVFHGHVWSSQAEAAVIAASKCVNQWAAFCIARQASRYGHHSLAGGIYIVLSWRVCSDQQHFWVSSLAELSRGEASPALSGDRADNLTAANMHLHRALSSLK</sequence>
<evidence type="ECO:0000259" key="7">
    <source>
        <dbReference type="Pfam" id="PF24437"/>
    </source>
</evidence>
<comment type="subcellular location">
    <subcellularLocation>
        <location evidence="2">Cytoplasm</location>
    </subcellularLocation>
    <subcellularLocation>
        <location evidence="1">Nucleus</location>
    </subcellularLocation>
</comment>
<evidence type="ECO:0000256" key="1">
    <source>
        <dbReference type="ARBA" id="ARBA00004123"/>
    </source>
</evidence>
<dbReference type="GO" id="GO:0032039">
    <property type="term" value="C:integrator complex"/>
    <property type="evidence" value="ECO:0007669"/>
    <property type="project" value="InterPro"/>
</dbReference>
<gene>
    <name evidence="8" type="ORF">SK128_022949</name>
</gene>
<dbReference type="Pfam" id="PF24436">
    <property type="entry name" value="INTS7_N"/>
    <property type="match status" value="1"/>
</dbReference>
<keyword evidence="4" id="KW-0963">Cytoplasm</keyword>
<evidence type="ECO:0000256" key="3">
    <source>
        <dbReference type="ARBA" id="ARBA00008565"/>
    </source>
</evidence>
<evidence type="ECO:0000313" key="8">
    <source>
        <dbReference type="EMBL" id="KAK7075353.1"/>
    </source>
</evidence>
<dbReference type="InterPro" id="IPR056517">
    <property type="entry name" value="INTS7_HB"/>
</dbReference>
<evidence type="ECO:0000313" key="9">
    <source>
        <dbReference type="Proteomes" id="UP001381693"/>
    </source>
</evidence>
<dbReference type="Proteomes" id="UP001381693">
    <property type="component" value="Unassembled WGS sequence"/>
</dbReference>
<evidence type="ECO:0000259" key="6">
    <source>
        <dbReference type="Pfam" id="PF24436"/>
    </source>
</evidence>
<dbReference type="InterPro" id="IPR016024">
    <property type="entry name" value="ARM-type_fold"/>
</dbReference>
<dbReference type="GO" id="GO:0034472">
    <property type="term" value="P:snRNA 3'-end processing"/>
    <property type="evidence" value="ECO:0007669"/>
    <property type="project" value="TreeGrafter"/>
</dbReference>
<feature type="non-terminal residue" evidence="8">
    <location>
        <position position="1"/>
    </location>
</feature>
<feature type="non-terminal residue" evidence="8">
    <location>
        <position position="354"/>
    </location>
</feature>
<dbReference type="EMBL" id="JAXCGZ010011071">
    <property type="protein sequence ID" value="KAK7075353.1"/>
    <property type="molecule type" value="Genomic_DNA"/>
</dbReference>
<dbReference type="PANTHER" id="PTHR13322">
    <property type="entry name" value="C1ORF73 PROTEIN"/>
    <property type="match status" value="1"/>
</dbReference>
<dbReference type="GO" id="GO:0005737">
    <property type="term" value="C:cytoplasm"/>
    <property type="evidence" value="ECO:0007669"/>
    <property type="project" value="UniProtKB-SubCell"/>
</dbReference>
<feature type="domain" description="Integrator complex subunit 7 N-terminal" evidence="6">
    <location>
        <begin position="1"/>
        <end position="292"/>
    </location>
</feature>
<dbReference type="PANTHER" id="PTHR13322:SF2">
    <property type="entry name" value="INTEGRATOR COMPLEX SUBUNIT 7"/>
    <property type="match status" value="1"/>
</dbReference>
<organism evidence="8 9">
    <name type="scientific">Halocaridina rubra</name>
    <name type="common">Hawaiian red shrimp</name>
    <dbReference type="NCBI Taxonomy" id="373956"/>
    <lineage>
        <taxon>Eukaryota</taxon>
        <taxon>Metazoa</taxon>
        <taxon>Ecdysozoa</taxon>
        <taxon>Arthropoda</taxon>
        <taxon>Crustacea</taxon>
        <taxon>Multicrustacea</taxon>
        <taxon>Malacostraca</taxon>
        <taxon>Eumalacostraca</taxon>
        <taxon>Eucarida</taxon>
        <taxon>Decapoda</taxon>
        <taxon>Pleocyemata</taxon>
        <taxon>Caridea</taxon>
        <taxon>Atyoidea</taxon>
        <taxon>Atyidae</taxon>
        <taxon>Halocaridina</taxon>
    </lineage>
</organism>
<evidence type="ECO:0000256" key="4">
    <source>
        <dbReference type="ARBA" id="ARBA00022490"/>
    </source>
</evidence>
<comment type="similarity">
    <text evidence="3">Belongs to the Integrator subunit 7 family.</text>
</comment>
<dbReference type="SUPFAM" id="SSF48371">
    <property type="entry name" value="ARM repeat"/>
    <property type="match status" value="1"/>
</dbReference>
<feature type="domain" description="Integrator complex subunit 7 helical bundle" evidence="7">
    <location>
        <begin position="293"/>
        <end position="354"/>
    </location>
</feature>
<proteinExistence type="inferred from homology"/>
<dbReference type="InterPro" id="IPR056516">
    <property type="entry name" value="INTS7_N"/>
</dbReference>
<dbReference type="AlphaFoldDB" id="A0AAN9A550"/>
<evidence type="ECO:0000256" key="2">
    <source>
        <dbReference type="ARBA" id="ARBA00004496"/>
    </source>
</evidence>
<evidence type="ECO:0000256" key="5">
    <source>
        <dbReference type="ARBA" id="ARBA00023242"/>
    </source>
</evidence>
<accession>A0AAN9A550</accession>
<keyword evidence="5" id="KW-0539">Nucleus</keyword>